<feature type="compositionally biased region" description="Basic and acidic residues" evidence="1">
    <location>
        <begin position="1"/>
        <end position="11"/>
    </location>
</feature>
<organism evidence="2 3">
    <name type="scientific">Dendrobium nobile</name>
    <name type="common">Orchid</name>
    <dbReference type="NCBI Taxonomy" id="94219"/>
    <lineage>
        <taxon>Eukaryota</taxon>
        <taxon>Viridiplantae</taxon>
        <taxon>Streptophyta</taxon>
        <taxon>Embryophyta</taxon>
        <taxon>Tracheophyta</taxon>
        <taxon>Spermatophyta</taxon>
        <taxon>Magnoliopsida</taxon>
        <taxon>Liliopsida</taxon>
        <taxon>Asparagales</taxon>
        <taxon>Orchidaceae</taxon>
        <taxon>Epidendroideae</taxon>
        <taxon>Malaxideae</taxon>
        <taxon>Dendrobiinae</taxon>
        <taxon>Dendrobium</taxon>
    </lineage>
</organism>
<sequence>MLGSREEKQSSDRAAATGARRRVKAGDGKGSCERSSEQEFGWRLGLPIGAGRERAWFCE</sequence>
<gene>
    <name evidence="2" type="ORF">KFK09_020598</name>
</gene>
<keyword evidence="3" id="KW-1185">Reference proteome</keyword>
<dbReference type="AlphaFoldDB" id="A0A8T3ATG6"/>
<feature type="compositionally biased region" description="Basic and acidic residues" evidence="1">
    <location>
        <begin position="24"/>
        <end position="37"/>
    </location>
</feature>
<accession>A0A8T3ATG6</accession>
<reference evidence="2" key="1">
    <citation type="journal article" date="2022" name="Front. Genet.">
        <title>Chromosome-Scale Assembly of the Dendrobium nobile Genome Provides Insights Into the Molecular Mechanism of the Biosynthesis of the Medicinal Active Ingredient of Dendrobium.</title>
        <authorList>
            <person name="Xu Q."/>
            <person name="Niu S.-C."/>
            <person name="Li K.-L."/>
            <person name="Zheng P.-J."/>
            <person name="Zhang X.-J."/>
            <person name="Jia Y."/>
            <person name="Liu Y."/>
            <person name="Niu Y.-X."/>
            <person name="Yu L.-H."/>
            <person name="Chen D.-F."/>
            <person name="Zhang G.-Q."/>
        </authorList>
    </citation>
    <scope>NUCLEOTIDE SEQUENCE</scope>
    <source>
        <tissue evidence="2">Leaf</tissue>
    </source>
</reference>
<evidence type="ECO:0000313" key="2">
    <source>
        <dbReference type="EMBL" id="KAI0497375.1"/>
    </source>
</evidence>
<protein>
    <submittedName>
        <fullName evidence="2">Uncharacterized protein</fullName>
    </submittedName>
</protein>
<name>A0A8T3ATG6_DENNO</name>
<evidence type="ECO:0000256" key="1">
    <source>
        <dbReference type="SAM" id="MobiDB-lite"/>
    </source>
</evidence>
<dbReference type="Proteomes" id="UP000829196">
    <property type="component" value="Unassembled WGS sequence"/>
</dbReference>
<evidence type="ECO:0000313" key="3">
    <source>
        <dbReference type="Proteomes" id="UP000829196"/>
    </source>
</evidence>
<feature type="region of interest" description="Disordered" evidence="1">
    <location>
        <begin position="1"/>
        <end position="38"/>
    </location>
</feature>
<comment type="caution">
    <text evidence="2">The sequence shown here is derived from an EMBL/GenBank/DDBJ whole genome shotgun (WGS) entry which is preliminary data.</text>
</comment>
<proteinExistence type="predicted"/>
<dbReference type="EMBL" id="JAGYWB010000015">
    <property type="protein sequence ID" value="KAI0497375.1"/>
    <property type="molecule type" value="Genomic_DNA"/>
</dbReference>